<name>A0A6P0CAK4_9RHOB</name>
<dbReference type="SUPFAM" id="SSF55729">
    <property type="entry name" value="Acyl-CoA N-acyltransferases (Nat)"/>
    <property type="match status" value="1"/>
</dbReference>
<dbReference type="Proteomes" id="UP000468591">
    <property type="component" value="Unassembled WGS sequence"/>
</dbReference>
<dbReference type="GO" id="GO:0016747">
    <property type="term" value="F:acyltransferase activity, transferring groups other than amino-acyl groups"/>
    <property type="evidence" value="ECO:0007669"/>
    <property type="project" value="InterPro"/>
</dbReference>
<dbReference type="EMBL" id="JAABNT010000003">
    <property type="protein sequence ID" value="NEK22168.1"/>
    <property type="molecule type" value="Genomic_DNA"/>
</dbReference>
<feature type="domain" description="N-acetyltransferase" evidence="3">
    <location>
        <begin position="5"/>
        <end position="145"/>
    </location>
</feature>
<evidence type="ECO:0000256" key="1">
    <source>
        <dbReference type="ARBA" id="ARBA00022679"/>
    </source>
</evidence>
<evidence type="ECO:0000256" key="2">
    <source>
        <dbReference type="ARBA" id="ARBA00023315"/>
    </source>
</evidence>
<keyword evidence="2" id="KW-0012">Acyltransferase</keyword>
<keyword evidence="5" id="KW-1185">Reference proteome</keyword>
<dbReference type="InterPro" id="IPR016181">
    <property type="entry name" value="Acyl_CoA_acyltransferase"/>
</dbReference>
<dbReference type="CDD" id="cd04301">
    <property type="entry name" value="NAT_SF"/>
    <property type="match status" value="1"/>
</dbReference>
<gene>
    <name evidence="4" type="ORF">GV827_07115</name>
</gene>
<dbReference type="Gene3D" id="3.40.630.30">
    <property type="match status" value="1"/>
</dbReference>
<reference evidence="4 5" key="1">
    <citation type="submission" date="2020-01" db="EMBL/GenBank/DDBJ databases">
        <title>Sulfitobacter sediminilitoris sp. nov., isolated from a tidal flat.</title>
        <authorList>
            <person name="Park S."/>
            <person name="Yoon J.-H."/>
        </authorList>
    </citation>
    <scope>NUCLEOTIDE SEQUENCE [LARGE SCALE GENOMIC DNA]</scope>
    <source>
        <strain evidence="4 5">JBTF-M27</strain>
    </source>
</reference>
<evidence type="ECO:0000313" key="5">
    <source>
        <dbReference type="Proteomes" id="UP000468591"/>
    </source>
</evidence>
<organism evidence="4 5">
    <name type="scientific">Sulfitobacter sediminilitoris</name>
    <dbReference type="NCBI Taxonomy" id="2698830"/>
    <lineage>
        <taxon>Bacteria</taxon>
        <taxon>Pseudomonadati</taxon>
        <taxon>Pseudomonadota</taxon>
        <taxon>Alphaproteobacteria</taxon>
        <taxon>Rhodobacterales</taxon>
        <taxon>Roseobacteraceae</taxon>
        <taxon>Sulfitobacter</taxon>
    </lineage>
</organism>
<dbReference type="InterPro" id="IPR050832">
    <property type="entry name" value="Bact_Acetyltransf"/>
</dbReference>
<proteinExistence type="predicted"/>
<dbReference type="RefSeq" id="WP_164353097.1">
    <property type="nucleotide sequence ID" value="NZ_JAABNT010000003.1"/>
</dbReference>
<keyword evidence="1 4" id="KW-0808">Transferase</keyword>
<evidence type="ECO:0000259" key="3">
    <source>
        <dbReference type="PROSITE" id="PS51186"/>
    </source>
</evidence>
<dbReference type="InterPro" id="IPR000182">
    <property type="entry name" value="GNAT_dom"/>
</dbReference>
<evidence type="ECO:0000313" key="4">
    <source>
        <dbReference type="EMBL" id="NEK22168.1"/>
    </source>
</evidence>
<dbReference type="PANTHER" id="PTHR43877:SF1">
    <property type="entry name" value="ACETYLTRANSFERASE"/>
    <property type="match status" value="1"/>
</dbReference>
<dbReference type="PROSITE" id="PS51186">
    <property type="entry name" value="GNAT"/>
    <property type="match status" value="1"/>
</dbReference>
<dbReference type="PANTHER" id="PTHR43877">
    <property type="entry name" value="AMINOALKYLPHOSPHONATE N-ACETYLTRANSFERASE-RELATED-RELATED"/>
    <property type="match status" value="1"/>
</dbReference>
<dbReference type="Pfam" id="PF00583">
    <property type="entry name" value="Acetyltransf_1"/>
    <property type="match status" value="1"/>
</dbReference>
<protein>
    <submittedName>
        <fullName evidence="4">GNAT family N-acetyltransferase</fullName>
    </submittedName>
</protein>
<dbReference type="AlphaFoldDB" id="A0A6P0CAK4"/>
<comment type="caution">
    <text evidence="4">The sequence shown here is derived from an EMBL/GenBank/DDBJ whole genome shotgun (WGS) entry which is preliminary data.</text>
</comment>
<sequence>MACPADLRLLAEADAAEALVLYNELTVGPPANDPAAFSVVLHHTGTQIFGAFVKDQLAAMVTLHLLPNVVWDARPYGLIENVVTRRSFQRRGYGRLVMEAAIDAAWQANAYKIMLMTGQGRGAMGFYEALGFSSKDKFAFVMRRP</sequence>
<accession>A0A6P0CAK4</accession>